<evidence type="ECO:0000259" key="4">
    <source>
        <dbReference type="Pfam" id="PF12584"/>
    </source>
</evidence>
<organism evidence="7 8">
    <name type="scientific">Serendipita vermifera MAFF 305830</name>
    <dbReference type="NCBI Taxonomy" id="933852"/>
    <lineage>
        <taxon>Eukaryota</taxon>
        <taxon>Fungi</taxon>
        <taxon>Dikarya</taxon>
        <taxon>Basidiomycota</taxon>
        <taxon>Agaricomycotina</taxon>
        <taxon>Agaricomycetes</taxon>
        <taxon>Sebacinales</taxon>
        <taxon>Serendipitaceae</taxon>
        <taxon>Serendipita</taxon>
    </lineage>
</organism>
<feature type="domain" description="TRAPPC10/Trs130 N-terminal" evidence="5">
    <location>
        <begin position="20"/>
        <end position="347"/>
    </location>
</feature>
<evidence type="ECO:0000256" key="1">
    <source>
        <dbReference type="ARBA" id="ARBA00004555"/>
    </source>
</evidence>
<evidence type="ECO:0000256" key="3">
    <source>
        <dbReference type="ARBA" id="ARBA00023034"/>
    </source>
</evidence>
<dbReference type="HOGENOM" id="CLU_004654_0_0_1"/>
<evidence type="ECO:0008006" key="9">
    <source>
        <dbReference type="Google" id="ProtNLM"/>
    </source>
</evidence>
<dbReference type="AlphaFoldDB" id="A0A0C3ADC1"/>
<evidence type="ECO:0000259" key="6">
    <source>
        <dbReference type="Pfam" id="PF23274"/>
    </source>
</evidence>
<dbReference type="OrthoDB" id="10256906at2759"/>
<dbReference type="Pfam" id="PF23274">
    <property type="entry name" value="DUF7077"/>
    <property type="match status" value="1"/>
</dbReference>
<dbReference type="Pfam" id="PF23036">
    <property type="entry name" value="TRAPPC10_1st"/>
    <property type="match status" value="1"/>
</dbReference>
<dbReference type="InterPro" id="IPR045126">
    <property type="entry name" value="TRAPPC10/Trs130"/>
</dbReference>
<dbReference type="GO" id="GO:0006891">
    <property type="term" value="P:intra-Golgi vesicle-mediated transport"/>
    <property type="evidence" value="ECO:0007669"/>
    <property type="project" value="TreeGrafter"/>
</dbReference>
<keyword evidence="3" id="KW-0333">Golgi apparatus</keyword>
<dbReference type="Proteomes" id="UP000054097">
    <property type="component" value="Unassembled WGS sequence"/>
</dbReference>
<dbReference type="GO" id="GO:0034498">
    <property type="term" value="P:early endosome to Golgi transport"/>
    <property type="evidence" value="ECO:0007669"/>
    <property type="project" value="TreeGrafter"/>
</dbReference>
<evidence type="ECO:0000313" key="8">
    <source>
        <dbReference type="Proteomes" id="UP000054097"/>
    </source>
</evidence>
<proteinExistence type="predicted"/>
<name>A0A0C3ADC1_SERVB</name>
<keyword evidence="8" id="KW-1185">Reference proteome</keyword>
<dbReference type="GO" id="GO:1990071">
    <property type="term" value="C:TRAPPII protein complex"/>
    <property type="evidence" value="ECO:0007669"/>
    <property type="project" value="InterPro"/>
</dbReference>
<dbReference type="InterPro" id="IPR022233">
    <property type="entry name" value="TRAPPC10/Trs130_C"/>
</dbReference>
<protein>
    <recommendedName>
        <fullName evidence="9">Trafficking protein particle complex subunit 10</fullName>
    </recommendedName>
</protein>
<dbReference type="PANTHER" id="PTHR13251">
    <property type="entry name" value="EPILEPSY HOLOPROSENCEPHALY CANDIDATE 1/TMEM1"/>
    <property type="match status" value="1"/>
</dbReference>
<feature type="domain" description="DUF7077" evidence="6">
    <location>
        <begin position="763"/>
        <end position="877"/>
    </location>
</feature>
<accession>A0A0C3ADC1</accession>
<evidence type="ECO:0000313" key="7">
    <source>
        <dbReference type="EMBL" id="KIM22610.1"/>
    </source>
</evidence>
<gene>
    <name evidence="7" type="ORF">M408DRAFT_322755</name>
</gene>
<feature type="domain" description="TRAPPC10/Trs130 C-terminal" evidence="4">
    <location>
        <begin position="1082"/>
        <end position="1225"/>
    </location>
</feature>
<dbReference type="EMBL" id="KN824352">
    <property type="protein sequence ID" value="KIM22610.1"/>
    <property type="molecule type" value="Genomic_DNA"/>
</dbReference>
<sequence length="1241" mass="137971">MTTSRIRISYSAPTNFLASDQWIQIRTALEEHLPLRSLYWKPSASGSTPSNTGTSVSSIDEMRTQKIDKLQVDLVALDAIKDEGSSQVPSSVLERPLVNLYFFPCEDNESYKNIYKKLVKDWQTLVTNPIKRHQEWLVVLVIRPDFRSSSATSRIFSMRAPVLEKVKADINTDKKKERCVELVWPMLLAGGNAAPANSGDDGWKEVEEKLKEAVIGGFESYVSGRREEIAKSEGQRLMPGWNFCTYFILKESLASSFDGMGLLDEALQVYIELEASFFQALHERNLPWFGNLGGTAAGDDSRSILSTSSKPYHDLILANTITLFDFRTYLFAKQMALLGKMGRVRDVLTRGKEFIVGFARNLRESEACLPSFTAFFMESWIYSACLNTVSQCDRALEVMKESATPNATFIAQYAAAKGELVELARHQLDKIGVHLGYLAPSPPFSLSLPSTFSHPRFANGEKLNSKITRPELVETLGDKDAFDGLYVRVTQDAIDCFVEGKRRKWALKLHGDLAAFDLSRGNFPTAHQTYASLPAHYAPPKHPWPPLEAFVLARSLDAHVKAGRELDRAWLENALTFLGSCVTSEADTQWEGHGMEGIGREGRTKYLEGLVGEIRNTADGLEEELIRSDVGIFSLSFPSTEARLAGDQDGSYLDVIVVNHLSCDISIERVSLVTEGEEDTQFTYEYDSVVLHPGNNSLSLFCPDSHTGTFALSHVSIWISKVHLRWRYPNESSEFPPPNSPLLPAHVSLPHTKPIVRIPVDKDALDVKLSLPKTIQWDAAPAVMLSVHSGRNDIEEAIVRVHGPTGVVFRLTDVALLGDSDSTSLVPEESHVTLQNIHRGQVVSFAVPHSPPPAGSMLSVSISIEYTTKSSDEQTSSSTSDLRRKFSAVRRVSTALPLQVSVMDSFRGKTLISRFTVSSTSHLQVRVKETQLVGGTGLKIRSPRKGPNRVSTMVTPQRPAHFLYQLESESPRYERETLHLHITYRTMREEIELRLQEEVQRAFEEHPDLIDRAQALLVDSLATDASWVQLYIHAEELNIPVKGLDAIPAELQSGIRAVLENLKKPALAEKEDEEGWQKLVIPVDLPFMHILCAVEFHLQGDLDSIYAGQPVPIRLEIFSSFHWGAVSDASAKEYRMRYAVQESVTDWLVSGHKRGDFVATDEGTHSVELTLVPLHHGELAMPTLSISPLSRATTASYDGGMHNASVALPSTETYHVRAAHRVMVLPRGGRSTFVVGMGGDE</sequence>
<evidence type="ECO:0000256" key="2">
    <source>
        <dbReference type="ARBA" id="ARBA00022448"/>
    </source>
</evidence>
<evidence type="ECO:0000259" key="5">
    <source>
        <dbReference type="Pfam" id="PF23036"/>
    </source>
</evidence>
<dbReference type="Pfam" id="PF12584">
    <property type="entry name" value="TRAPPC10"/>
    <property type="match status" value="1"/>
</dbReference>
<dbReference type="InterPro" id="IPR056913">
    <property type="entry name" value="TRAPPC10/Trs130_N"/>
</dbReference>
<dbReference type="InterPro" id="IPR055505">
    <property type="entry name" value="DUF7077"/>
</dbReference>
<dbReference type="GO" id="GO:0005829">
    <property type="term" value="C:cytosol"/>
    <property type="evidence" value="ECO:0007669"/>
    <property type="project" value="GOC"/>
</dbReference>
<reference evidence="7 8" key="1">
    <citation type="submission" date="2014-04" db="EMBL/GenBank/DDBJ databases">
        <authorList>
            <consortium name="DOE Joint Genome Institute"/>
            <person name="Kuo A."/>
            <person name="Zuccaro A."/>
            <person name="Kohler A."/>
            <person name="Nagy L.G."/>
            <person name="Floudas D."/>
            <person name="Copeland A."/>
            <person name="Barry K.W."/>
            <person name="Cichocki N."/>
            <person name="Veneault-Fourrey C."/>
            <person name="LaButti K."/>
            <person name="Lindquist E.A."/>
            <person name="Lipzen A."/>
            <person name="Lundell T."/>
            <person name="Morin E."/>
            <person name="Murat C."/>
            <person name="Sun H."/>
            <person name="Tunlid A."/>
            <person name="Henrissat B."/>
            <person name="Grigoriev I.V."/>
            <person name="Hibbett D.S."/>
            <person name="Martin F."/>
            <person name="Nordberg H.P."/>
            <person name="Cantor M.N."/>
            <person name="Hua S.X."/>
        </authorList>
    </citation>
    <scope>NUCLEOTIDE SEQUENCE [LARGE SCALE GENOMIC DNA]</scope>
    <source>
        <strain evidence="7 8">MAFF 305830</strain>
    </source>
</reference>
<reference evidence="8" key="2">
    <citation type="submission" date="2015-01" db="EMBL/GenBank/DDBJ databases">
        <title>Evolutionary Origins and Diversification of the Mycorrhizal Mutualists.</title>
        <authorList>
            <consortium name="DOE Joint Genome Institute"/>
            <consortium name="Mycorrhizal Genomics Consortium"/>
            <person name="Kohler A."/>
            <person name="Kuo A."/>
            <person name="Nagy L.G."/>
            <person name="Floudas D."/>
            <person name="Copeland A."/>
            <person name="Barry K.W."/>
            <person name="Cichocki N."/>
            <person name="Veneault-Fourrey C."/>
            <person name="LaButti K."/>
            <person name="Lindquist E.A."/>
            <person name="Lipzen A."/>
            <person name="Lundell T."/>
            <person name="Morin E."/>
            <person name="Murat C."/>
            <person name="Riley R."/>
            <person name="Ohm R."/>
            <person name="Sun H."/>
            <person name="Tunlid A."/>
            <person name="Henrissat B."/>
            <person name="Grigoriev I.V."/>
            <person name="Hibbett D.S."/>
            <person name="Martin F."/>
        </authorList>
    </citation>
    <scope>NUCLEOTIDE SEQUENCE [LARGE SCALE GENOMIC DNA]</scope>
    <source>
        <strain evidence="8">MAFF 305830</strain>
    </source>
</reference>
<comment type="subcellular location">
    <subcellularLocation>
        <location evidence="1">Golgi apparatus</location>
    </subcellularLocation>
</comment>
<dbReference type="PANTHER" id="PTHR13251:SF3">
    <property type="entry name" value="TRAFFICKING PROTEIN PARTICLE COMPLEX SUBUNIT 10"/>
    <property type="match status" value="1"/>
</dbReference>
<dbReference type="STRING" id="933852.A0A0C3ADC1"/>
<keyword evidence="2" id="KW-0813">Transport</keyword>